<dbReference type="Pfam" id="PF00307">
    <property type="entry name" value="CH"/>
    <property type="match status" value="1"/>
</dbReference>
<evidence type="ECO:0000256" key="12">
    <source>
        <dbReference type="ARBA" id="ARBA00023242"/>
    </source>
</evidence>
<feature type="compositionally biased region" description="Basic and acidic residues" evidence="15">
    <location>
        <begin position="771"/>
        <end position="785"/>
    </location>
</feature>
<evidence type="ECO:0000313" key="21">
    <source>
        <dbReference type="Proteomes" id="UP000591131"/>
    </source>
</evidence>
<dbReference type="FunFam" id="1.10.418.10:FF:000028">
    <property type="entry name" value="RP/EB family microtubule-associated protein"/>
    <property type="match status" value="1"/>
</dbReference>
<evidence type="ECO:0000256" key="13">
    <source>
        <dbReference type="ARBA" id="ARBA00023306"/>
    </source>
</evidence>
<dbReference type="InterPro" id="IPR001584">
    <property type="entry name" value="Integrase_cat-core"/>
</dbReference>
<name>A0A7J6MB47_PERCH</name>
<dbReference type="PRINTS" id="PR00625">
    <property type="entry name" value="JDOMAIN"/>
</dbReference>
<dbReference type="PROSITE" id="PS50076">
    <property type="entry name" value="DNAJ_2"/>
    <property type="match status" value="1"/>
</dbReference>
<evidence type="ECO:0000256" key="14">
    <source>
        <dbReference type="PROSITE-ProRule" id="PRU00576"/>
    </source>
</evidence>
<dbReference type="InterPro" id="IPR036872">
    <property type="entry name" value="CH_dom_sf"/>
</dbReference>
<dbReference type="SUPFAM" id="SSF140612">
    <property type="entry name" value="EB1 dimerisation domain-like"/>
    <property type="match status" value="1"/>
</dbReference>
<dbReference type="SMART" id="SM00271">
    <property type="entry name" value="DnaJ"/>
    <property type="match status" value="1"/>
</dbReference>
<dbReference type="SMART" id="SM01027">
    <property type="entry name" value="Beta-Casp"/>
    <property type="match status" value="1"/>
</dbReference>
<keyword evidence="6" id="KW-0507">mRNA processing</keyword>
<dbReference type="InterPro" id="IPR036397">
    <property type="entry name" value="RNaseH_sf"/>
</dbReference>
<evidence type="ECO:0000256" key="8">
    <source>
        <dbReference type="ARBA" id="ARBA00022722"/>
    </source>
</evidence>
<feature type="compositionally biased region" description="Low complexity" evidence="15">
    <location>
        <begin position="1279"/>
        <end position="1295"/>
    </location>
</feature>
<keyword evidence="11" id="KW-0206">Cytoskeleton</keyword>
<feature type="region of interest" description="Disordered" evidence="15">
    <location>
        <begin position="1248"/>
        <end position="1384"/>
    </location>
</feature>
<dbReference type="InterPro" id="IPR008042">
    <property type="entry name" value="Retrotrans_Pao"/>
</dbReference>
<dbReference type="EMBL" id="JAAPAO010000184">
    <property type="protein sequence ID" value="KAF4668755.1"/>
    <property type="molecule type" value="Genomic_DNA"/>
</dbReference>
<dbReference type="InterPro" id="IPR036869">
    <property type="entry name" value="J_dom_sf"/>
</dbReference>
<organism evidence="20 21">
    <name type="scientific">Perkinsus chesapeaki</name>
    <name type="common">Clam parasite</name>
    <name type="synonym">Perkinsus andrewsi</name>
    <dbReference type="NCBI Taxonomy" id="330153"/>
    <lineage>
        <taxon>Eukaryota</taxon>
        <taxon>Sar</taxon>
        <taxon>Alveolata</taxon>
        <taxon>Perkinsozoa</taxon>
        <taxon>Perkinsea</taxon>
        <taxon>Perkinsida</taxon>
        <taxon>Perkinsidae</taxon>
        <taxon>Perkinsus</taxon>
    </lineage>
</organism>
<dbReference type="PROSITE" id="PS50021">
    <property type="entry name" value="CH"/>
    <property type="match status" value="1"/>
</dbReference>
<protein>
    <submittedName>
        <fullName evidence="20">Integrator complex subunit 11</fullName>
    </submittedName>
</protein>
<evidence type="ECO:0000256" key="5">
    <source>
        <dbReference type="ARBA" id="ARBA00022618"/>
    </source>
</evidence>
<feature type="compositionally biased region" description="Basic and acidic residues" evidence="15">
    <location>
        <begin position="1252"/>
        <end position="1264"/>
    </location>
</feature>
<dbReference type="GO" id="GO:0015074">
    <property type="term" value="P:DNA integration"/>
    <property type="evidence" value="ECO:0007669"/>
    <property type="project" value="InterPro"/>
</dbReference>
<feature type="compositionally biased region" description="Low complexity" evidence="15">
    <location>
        <begin position="786"/>
        <end position="795"/>
    </location>
</feature>
<dbReference type="SUPFAM" id="SSF53098">
    <property type="entry name" value="Ribonuclease H-like"/>
    <property type="match status" value="1"/>
</dbReference>
<dbReference type="Pfam" id="PF05380">
    <property type="entry name" value="Peptidase_A17"/>
    <property type="match status" value="1"/>
</dbReference>
<dbReference type="SMART" id="SM00849">
    <property type="entry name" value="Lactamase_B"/>
    <property type="match status" value="1"/>
</dbReference>
<feature type="compositionally biased region" description="Polar residues" evidence="15">
    <location>
        <begin position="1266"/>
        <end position="1278"/>
    </location>
</feature>
<evidence type="ECO:0000259" key="16">
    <source>
        <dbReference type="PROSITE" id="PS50021"/>
    </source>
</evidence>
<dbReference type="GO" id="GO:0004534">
    <property type="term" value="F:5'-3' RNA exonuclease activity"/>
    <property type="evidence" value="ECO:0007669"/>
    <property type="project" value="TreeGrafter"/>
</dbReference>
<feature type="domain" description="Integrase catalytic" evidence="18">
    <location>
        <begin position="2872"/>
        <end position="3048"/>
    </location>
</feature>
<dbReference type="SUPFAM" id="SSF50630">
    <property type="entry name" value="Acid proteases"/>
    <property type="match status" value="1"/>
</dbReference>
<proteinExistence type="inferred from homology"/>
<dbReference type="Pfam" id="PF17921">
    <property type="entry name" value="Integrase_H2C2"/>
    <property type="match status" value="1"/>
</dbReference>
<comment type="caution">
    <text evidence="20">The sequence shown here is derived from an EMBL/GenBank/DDBJ whole genome shotgun (WGS) entry which is preliminary data.</text>
</comment>
<evidence type="ECO:0000256" key="4">
    <source>
        <dbReference type="ARBA" id="ARBA00022490"/>
    </source>
</evidence>
<dbReference type="Gene3D" id="1.10.287.110">
    <property type="entry name" value="DnaJ domain"/>
    <property type="match status" value="1"/>
</dbReference>
<feature type="region of interest" description="Disordered" evidence="15">
    <location>
        <begin position="527"/>
        <end position="553"/>
    </location>
</feature>
<accession>A0A7J6MB47</accession>
<evidence type="ECO:0000256" key="2">
    <source>
        <dbReference type="ARBA" id="ARBA00004245"/>
    </source>
</evidence>
<keyword evidence="13" id="KW-0131">Cell cycle</keyword>
<evidence type="ECO:0000259" key="19">
    <source>
        <dbReference type="PROSITE" id="PS51230"/>
    </source>
</evidence>
<dbReference type="Pfam" id="PF16661">
    <property type="entry name" value="Lactamase_B_6"/>
    <property type="match status" value="1"/>
</dbReference>
<dbReference type="InterPro" id="IPR043502">
    <property type="entry name" value="DNA/RNA_pol_sf"/>
</dbReference>
<evidence type="ECO:0000256" key="9">
    <source>
        <dbReference type="ARBA" id="ARBA00022776"/>
    </source>
</evidence>
<dbReference type="SUPFAM" id="SSF46565">
    <property type="entry name" value="Chaperone J-domain"/>
    <property type="match status" value="1"/>
</dbReference>
<dbReference type="SUPFAM" id="SSF56672">
    <property type="entry name" value="DNA/RNA polymerases"/>
    <property type="match status" value="1"/>
</dbReference>
<dbReference type="InterPro" id="IPR001623">
    <property type="entry name" value="DnaJ_domain"/>
</dbReference>
<dbReference type="Pfam" id="PF03271">
    <property type="entry name" value="EB1"/>
    <property type="match status" value="1"/>
</dbReference>
<feature type="compositionally biased region" description="Polar residues" evidence="15">
    <location>
        <begin position="1440"/>
        <end position="1452"/>
    </location>
</feature>
<dbReference type="Gene3D" id="2.40.70.10">
    <property type="entry name" value="Acid Proteases"/>
    <property type="match status" value="1"/>
</dbReference>
<dbReference type="InterPro" id="IPR021718">
    <property type="entry name" value="CPSF73-100_C"/>
</dbReference>
<keyword evidence="4" id="KW-0963">Cytoplasm</keyword>
<dbReference type="InterPro" id="IPR001279">
    <property type="entry name" value="Metallo-B-lactamas"/>
</dbReference>
<keyword evidence="5" id="KW-0132">Cell division</keyword>
<dbReference type="InterPro" id="IPR011108">
    <property type="entry name" value="RMMBL"/>
</dbReference>
<evidence type="ECO:0000256" key="3">
    <source>
        <dbReference type="ARBA" id="ARBA00010729"/>
    </source>
</evidence>
<dbReference type="InterPro" id="IPR041588">
    <property type="entry name" value="Integrase_H2C2"/>
</dbReference>
<dbReference type="Gene3D" id="1.10.418.10">
    <property type="entry name" value="Calponin-like domain"/>
    <property type="match status" value="1"/>
</dbReference>
<dbReference type="PANTHER" id="PTHR11203">
    <property type="entry name" value="CLEAVAGE AND POLYADENYLATION SPECIFICITY FACTOR FAMILY MEMBER"/>
    <property type="match status" value="1"/>
</dbReference>
<feature type="domain" description="Calponin-homology (CH)" evidence="16">
    <location>
        <begin position="979"/>
        <end position="1081"/>
    </location>
</feature>
<evidence type="ECO:0000256" key="10">
    <source>
        <dbReference type="ARBA" id="ARBA00022801"/>
    </source>
</evidence>
<dbReference type="GO" id="GO:0003723">
    <property type="term" value="F:RNA binding"/>
    <property type="evidence" value="ECO:0007669"/>
    <property type="project" value="TreeGrafter"/>
</dbReference>
<keyword evidence="21" id="KW-1185">Reference proteome</keyword>
<dbReference type="PANTHER" id="PTHR11203:SF11">
    <property type="entry name" value="CLEAVAGE AND POLYADENYLATION SPECIFICITY FACTOR SUBUNIT 3"/>
    <property type="match status" value="1"/>
</dbReference>
<sequence length="3245" mass="364340">MSPLPPTSAKSSAAAPVVVLPSESTTPGVAASMDTLEITPLGAGQEVGRSCVILKFRGRTVMFDCGIHPAHTGMTALPFFDHLSTAELTNIDLLLVTHFHLDHSGAVPYLIGRTDFKGRTYMTHPTRPICRLLWQDYARVSKITAAEDQVYGRTDIDKCMQRIDTCTFHQTVRGVLVWYRDVDSDWWNIWTVTISTPAGPISFTAYRAGHVLGAAMFVVEIDGVRLLYTGDFSREVDRHLPHAEVVPAPIHALVVESTYGVQLHEPRKEREARFLSSVHEIVRTGGKCLLPVFALGRAQELLLLLEEYWGKHEELQRIPIFYATPMANKCLRIFETYTALCSDKVQEEANNCRNIWRTMKYVQNMPDNSCKEWEDIVLAPGMPCVVMAAPGMLQSGTSRELFEQWAPDPKNGVIITGYSVAGTLAHDLQNDPDTLTLTDGRKLPVRCSTKSISFSAHSDYGQTRDFIQALNVPHVCLVHGEQTLMRRLQDKLGLDFPGTSCNTPANTQSVEIQFMTRRAFASAVGRVADADEKPHQRSNKRSRRHKGSSSTALLVEDPASGYDSQLLVSAETAAEEIPDFTSIRTAKLQMSVKLNAVSGFDLVAFANEAVSQLFEDVDVMSAKTAREVHEGESTGIVVSGLVYVHQKKVSDEGHLNPSLITVRWSASPMADLVADSLLLLLMDSACTPVDGTSEDPNGAAAAAVEIQKEAKMNESEGERYWEGVLQAERDFNAEMEDIVKESEMTEEGFGRNVWPQGLQFYRLEQHKEMIQKKEAEEADARRHAAGDSSDASTGSKGKKGDDLETMEKKEAMRKQLREVERGVRKAYIALARECHPDKHLSQEAKATAEIRFKEIVEAYEVLSDERRAKLYRSIVWLRTLSVVLMLSKFPSYAGAASSATAGEESAVADAFSVTWGAKREREVRACRDDAAELAPEVELQWYQMPLAWSDVALCQPCVPEERDMLFLLLLSPKMDPAYSLSKSQLLDWVNTLLQTSLTKIEQCASGAIYCQIIDSAFPGRVPLKKVNWLAKVDYEYVHNYKILQRAFDQCNIAKHIDVDKLCKGKFQDNLEFLQWMKAFHDGAVATDVALSYDPVGRRQGCQLPPWAANAAPPSLINKENYAPRNAGAPRPAPAGRAAGQVKPRGNVGGRTMMQQQHQPAVDPSRFVTIDEYEELKESAVCLERERDFYFGKLRQVEILLQEVDVSQKTAAELKEMVQAILFASEEETEFDEGADFVDPQQDDENLLVAQDDDSKGSDDFKKTDSGTQKEFMTPLSENDPSGTSSDSESEPSSPTKQAKGTEQTDDHKPPLVSDDPLETAGGGSSTSHQNPADKSSKVAVMNPVNDPRGQVIYADNNPADKSSKVAVMNPANDPRGQVIHADNIPADDSSKVAVVNPANDPRGQVSYAYYDPRTEVVLPLRTVEESVIHKPMLQRREESSSMTTPLRSTPNPTDCARPSDNTLEAYQQSDRYEQAQPNNASRSNDWNGWNDWSKDWWYSSSRPKGPKDVSYVYYQVSRQYYILSDQWSGEDDEVPLSEFKNKLQTSPDFVWSDYCTKYFTVRHNLTKDIQRLLDTYEADRDLNDLDKYGKDAYETNSSYWKMRLDSLWQFLDEIYSGTDADTLETRWSQMWLRKGTKFLTFWSEFESTAREVARTRRMPGNQLTDSEMKCRLHAALPSACQKFLDERGYKLPGTQGMTYQEVVKAAKSWAQVHWDPSCKTKDVCGVLCDADPIVSTSGAKPTPPVTIRPSKGNFKKKIRNDQTILNSDNNKKILRARCGRCLDREGVSHLAEVCENAAEFEDQRCVFCGLCHDRSYFCPREYDSYGAKCGRCGKLHHSSLACKCKVPGIKDIQAISLIPYRGLSQVINISINDSQPKTALLDSGAMISVMHKSVLDTIEHGTLENTMIRLRTANCGAPEVVGKACALTVRFEDGTEALEDFVVVDSEMAHDLILSTNLLKDLGALWFLDRNVLLVGDEAQKVTQSICGPPTRTTLLCDRPREECQLSELCYIGTDRPPTEQGTAELETKPPELPAEILIMLAESECPPDTDPPEGGESKGLTQQQKVNRVLRPYQGHDDDSHPGHFSWELKPPTPRSSSGRFMLSIPWKGSKRPDDRGSDSAVRRARTVNRRLTPEVRQEYLKVIQELRDLGFTKPVDRGALKHIIPSMPVVRPGAVSTRVRLVLDASAQLNHYCYEGDPPNDDLYCQTLIGNLTCFRLADQVVLGDLSKAFHRIEIREEDQRFLGMCTVNELDELDFDQWMAMIFGANFAPSGLTQAVRAALIMYDVRKGRIDPEEAKRLDPVVGQLLDAYLYYCEQRSKKQESNIDVEISDPLSSLTTSLSTASPNPDEVPDLDKNTAPSPPGPESTTLTTRLIDRVAVYVDDSLAKGKNSLEAEATSEEIDEALEGHGFPSNKIKKYRSWERPDTTYLGYLWRRDKLSVKYIPKAEPLDLTAENMSRKAAFGLVMAFYDPLGLGVELVSCLRLLARRAFETSTDWDMAIDPKVATNLIRLARALIEVTPERTANPRTTRPEILYLFTDASGEASCQLLYDGDYTRVRGSTHLWTKVEACWTIPKKESLSYCTGLGMVADYVKMIKEHDNADRKITLKVFVDSELIIYRLRRLNKNKKIKAISALEYRQLRGSLKSLREIAQQGGRPVKVLHLPGAVNPADIATRPLDSGALPPTIDLEQLKDEVDLAIRNDFSFETPGENNASDDESTNIGASGDVDDIMALNLEDHFPVEKILELQSADHKTVAKIATINTTPEADRPASLRLYHMEGEILYYHGVTSVVNEKRRSHQVPVVPMSNDVIKLIWELHDSWGHPDPSKIISVYSQHYYTPQLRRLVRQIENTCSTCQRTKRRGCVRRAFGVVRPSGLVFDAGQVWCMDFAGPFLETSSNATHGRKKWVLTLMCPSSYQTIYEVMLSTRTEVVEAATQKLFALMGPPFAVIFDPGSTFHSSHYLRFLDNNNIAYATLPRDCQHYGGLFERFHGILLRQIRSRLMDAETKEQEVTIEEVVASSVSVMNRLPLQEMGGLTPHELFFCRKPRYPTGLGCTSEDQEGRRRLSEWLPGLMELEKDKLLDDLTEICQDVSSRRCESMVDYFDYWLERSDRIRNRMAKAPLKRGPTVSFKIGDMVLRYKHGNLKQQGVWIGPYKVMKVNSSGTVYKLSKMDGTPLKYLESIFNLKRYEDPQKVIDSYGYLLPEEGDDEEELVNPDEDHMYFDDIFDGIDEDERVLREILRL</sequence>
<evidence type="ECO:0000256" key="11">
    <source>
        <dbReference type="ARBA" id="ARBA00023212"/>
    </source>
</evidence>
<dbReference type="Pfam" id="PF00226">
    <property type="entry name" value="DnaJ"/>
    <property type="match status" value="1"/>
</dbReference>
<dbReference type="GO" id="GO:0051301">
    <property type="term" value="P:cell division"/>
    <property type="evidence" value="ECO:0007669"/>
    <property type="project" value="UniProtKB-KW"/>
</dbReference>
<dbReference type="CDD" id="cd16292">
    <property type="entry name" value="CPSF3-like_MBL-fold"/>
    <property type="match status" value="1"/>
</dbReference>
<comment type="similarity">
    <text evidence="3">Belongs to the MAPRE family.</text>
</comment>
<dbReference type="InterPro" id="IPR036133">
    <property type="entry name" value="EB1_C_sf"/>
</dbReference>
<dbReference type="InterPro" id="IPR036866">
    <property type="entry name" value="RibonucZ/Hydroxyglut_hydro"/>
</dbReference>
<feature type="region of interest" description="Disordered" evidence="15">
    <location>
        <begin position="2073"/>
        <end position="2124"/>
    </location>
</feature>
<comment type="subcellular location">
    <subcellularLocation>
        <location evidence="2">Cytoplasm</location>
        <location evidence="2">Cytoskeleton</location>
    </subcellularLocation>
    <subcellularLocation>
        <location evidence="1">Nucleus</location>
    </subcellularLocation>
</comment>
<dbReference type="PROSITE" id="PS50994">
    <property type="entry name" value="INTEGRASE"/>
    <property type="match status" value="1"/>
</dbReference>
<keyword evidence="8" id="KW-0540">Nuclease</keyword>
<dbReference type="OrthoDB" id="429521at2759"/>
<feature type="region of interest" description="Disordered" evidence="15">
    <location>
        <begin position="2045"/>
        <end position="2064"/>
    </location>
</feature>
<dbReference type="InterPro" id="IPR004953">
    <property type="entry name" value="EB1_C"/>
</dbReference>
<dbReference type="Gene3D" id="3.30.420.10">
    <property type="entry name" value="Ribonuclease H-like superfamily/Ribonuclease H"/>
    <property type="match status" value="1"/>
</dbReference>
<keyword evidence="12" id="KW-0539">Nucleus</keyword>
<dbReference type="CDD" id="cd00303">
    <property type="entry name" value="retropepsin_like"/>
    <property type="match status" value="1"/>
</dbReference>
<dbReference type="SUPFAM" id="SSF56281">
    <property type="entry name" value="Metallo-hydrolase/oxidoreductase"/>
    <property type="match status" value="1"/>
</dbReference>
<keyword evidence="9" id="KW-0498">Mitosis</keyword>
<evidence type="ECO:0000256" key="6">
    <source>
        <dbReference type="ARBA" id="ARBA00022664"/>
    </source>
</evidence>
<feature type="region of interest" description="Disordered" evidence="15">
    <location>
        <begin position="2338"/>
        <end position="2371"/>
    </location>
</feature>
<dbReference type="SUPFAM" id="SSF47576">
    <property type="entry name" value="Calponin-homology domain, CH-domain"/>
    <property type="match status" value="1"/>
</dbReference>
<evidence type="ECO:0000259" key="17">
    <source>
        <dbReference type="PROSITE" id="PS50076"/>
    </source>
</evidence>
<dbReference type="GO" id="GO:0006398">
    <property type="term" value="P:mRNA 3'-end processing by stem-loop binding and cleavage"/>
    <property type="evidence" value="ECO:0007669"/>
    <property type="project" value="TreeGrafter"/>
</dbReference>
<evidence type="ECO:0000256" key="15">
    <source>
        <dbReference type="SAM" id="MobiDB-lite"/>
    </source>
</evidence>
<dbReference type="GO" id="GO:0005874">
    <property type="term" value="C:microtubule"/>
    <property type="evidence" value="ECO:0007669"/>
    <property type="project" value="UniProtKB-KW"/>
</dbReference>
<evidence type="ECO:0000313" key="20">
    <source>
        <dbReference type="EMBL" id="KAF4668755.1"/>
    </source>
</evidence>
<dbReference type="Gene3D" id="1.20.5.1430">
    <property type="match status" value="1"/>
</dbReference>
<evidence type="ECO:0000259" key="18">
    <source>
        <dbReference type="PROSITE" id="PS50994"/>
    </source>
</evidence>
<dbReference type="CDD" id="cd06257">
    <property type="entry name" value="DnaJ"/>
    <property type="match status" value="1"/>
</dbReference>
<keyword evidence="10" id="KW-0378">Hydrolase</keyword>
<dbReference type="GO" id="GO:0005847">
    <property type="term" value="C:mRNA cleavage and polyadenylation specificity factor complex"/>
    <property type="evidence" value="ECO:0007669"/>
    <property type="project" value="TreeGrafter"/>
</dbReference>
<evidence type="ECO:0000256" key="1">
    <source>
        <dbReference type="ARBA" id="ARBA00004123"/>
    </source>
</evidence>
<dbReference type="InterPro" id="IPR050698">
    <property type="entry name" value="MBL"/>
</dbReference>
<feature type="domain" description="EB1 C-terminal" evidence="19">
    <location>
        <begin position="1157"/>
        <end position="1230"/>
    </location>
</feature>
<dbReference type="Gene3D" id="1.10.340.70">
    <property type="match status" value="1"/>
</dbReference>
<feature type="compositionally biased region" description="Basic and acidic residues" evidence="15">
    <location>
        <begin position="798"/>
        <end position="812"/>
    </location>
</feature>
<feature type="domain" description="J" evidence="17">
    <location>
        <begin position="801"/>
        <end position="875"/>
    </location>
</feature>
<gene>
    <name evidence="20" type="primary">CPSF3L</name>
    <name evidence="20" type="ORF">FOL47_002875</name>
</gene>
<keyword evidence="7 14" id="KW-0493">Microtubule</keyword>
<dbReference type="InterPro" id="IPR012337">
    <property type="entry name" value="RNaseH-like_sf"/>
</dbReference>
<feature type="region of interest" description="Disordered" evidence="15">
    <location>
        <begin position="1431"/>
        <end position="1460"/>
    </location>
</feature>
<dbReference type="Pfam" id="PF11718">
    <property type="entry name" value="CPSF73-100_C"/>
    <property type="match status" value="1"/>
</dbReference>
<dbReference type="Gene3D" id="3.60.15.10">
    <property type="entry name" value="Ribonuclease Z/Hydroxyacylglutathione hydrolase-like"/>
    <property type="match status" value="1"/>
</dbReference>
<dbReference type="Proteomes" id="UP000591131">
    <property type="component" value="Unassembled WGS sequence"/>
</dbReference>
<reference evidence="20 21" key="1">
    <citation type="submission" date="2020-04" db="EMBL/GenBank/DDBJ databases">
        <title>Perkinsus chesapeaki whole genome sequence.</title>
        <authorList>
            <person name="Bogema D.R."/>
        </authorList>
    </citation>
    <scope>NUCLEOTIDE SEQUENCE [LARGE SCALE GENOMIC DNA]</scope>
    <source>
        <strain evidence="20">ATCC PRA-425</strain>
    </source>
</reference>
<dbReference type="Pfam" id="PF07521">
    <property type="entry name" value="RMMBL"/>
    <property type="match status" value="1"/>
</dbReference>
<dbReference type="InterPro" id="IPR021109">
    <property type="entry name" value="Peptidase_aspartic_dom_sf"/>
</dbReference>
<evidence type="ECO:0000256" key="7">
    <source>
        <dbReference type="ARBA" id="ARBA00022701"/>
    </source>
</evidence>
<dbReference type="GO" id="GO:0004521">
    <property type="term" value="F:RNA endonuclease activity"/>
    <property type="evidence" value="ECO:0007669"/>
    <property type="project" value="TreeGrafter"/>
</dbReference>
<dbReference type="InterPro" id="IPR001715">
    <property type="entry name" value="CH_dom"/>
</dbReference>
<feature type="region of interest" description="Disordered" evidence="15">
    <location>
        <begin position="771"/>
        <end position="812"/>
    </location>
</feature>
<dbReference type="InterPro" id="IPR022712">
    <property type="entry name" value="Beta_Casp"/>
</dbReference>
<feature type="compositionally biased region" description="Basic residues" evidence="15">
    <location>
        <begin position="536"/>
        <end position="547"/>
    </location>
</feature>
<dbReference type="Gene3D" id="3.40.50.10890">
    <property type="match status" value="1"/>
</dbReference>
<feature type="compositionally biased region" description="Basic and acidic residues" evidence="15">
    <location>
        <begin position="2112"/>
        <end position="2123"/>
    </location>
</feature>
<dbReference type="GO" id="GO:0008017">
    <property type="term" value="F:microtubule binding"/>
    <property type="evidence" value="ECO:0007669"/>
    <property type="project" value="InterPro"/>
</dbReference>
<dbReference type="PROSITE" id="PS51230">
    <property type="entry name" value="EB1_C"/>
    <property type="match status" value="1"/>
</dbReference>
<dbReference type="Pfam" id="PF10996">
    <property type="entry name" value="Beta-Casp"/>
    <property type="match status" value="1"/>
</dbReference>